<dbReference type="STRING" id="225164.V4AD35"/>
<dbReference type="AlphaFoldDB" id="V4AD35"/>
<evidence type="ECO:0000259" key="20">
    <source>
        <dbReference type="SMART" id="SM01074"/>
    </source>
</evidence>
<evidence type="ECO:0000256" key="7">
    <source>
        <dbReference type="ARBA" id="ARBA00022705"/>
    </source>
</evidence>
<gene>
    <name evidence="21" type="ORF">LOTGIDRAFT_138836</name>
</gene>
<keyword evidence="9" id="KW-0498">Mitosis</keyword>
<dbReference type="InterPro" id="IPR027417">
    <property type="entry name" value="P-loop_NTPase"/>
</dbReference>
<sequence length="398" mass="44240">YNLVKQSLHTAKPERLVCREKEVGEITEFLEGNLEKKSAGSLYISGAPGTGKTAALLHIIDDVKESYPCKICYLNCMMVKDSATVFKKLYQEITGKALTGKRDPTRSMEKCLTTSKSSIILVLDEIDQLDSKSQEVLYTIFEWPTLPNSKLILIGIANALDLTDRILPRLQAQPKCKPQLLNFAPYSREQIATVIQDRLKKLEDSGMCVMEASAIQFCARKVSAVAGDMRKALDVCRRSVELVEAEIRGQQILKAKGCDSGGNGITKKIGVMQISRVISEVYGTGVKTSNQKEETVPLQQKLVTCSLLLMLKTGKAKEVPMGKLHETYRKLCAKRQIAPIDQSEFYSLCELLESRGLMGLKKAKEARLAKVSLKLDEKELEHALQDKILISTILQEGI</sequence>
<dbReference type="GO" id="GO:0005634">
    <property type="term" value="C:nucleus"/>
    <property type="evidence" value="ECO:0007669"/>
    <property type="project" value="UniProtKB-SubCell"/>
</dbReference>
<evidence type="ECO:0000256" key="14">
    <source>
        <dbReference type="ARBA" id="ARBA00056036"/>
    </source>
</evidence>
<keyword evidence="6" id="KW-0132">Cell division</keyword>
<evidence type="ECO:0000259" key="19">
    <source>
        <dbReference type="SMART" id="SM00382"/>
    </source>
</evidence>
<dbReference type="Gene3D" id="1.10.8.60">
    <property type="match status" value="1"/>
</dbReference>
<dbReference type="GO" id="GO:0016887">
    <property type="term" value="F:ATP hydrolysis activity"/>
    <property type="evidence" value="ECO:0007669"/>
    <property type="project" value="InterPro"/>
</dbReference>
<comment type="function">
    <text evidence="14">Involved in the initiation of DNA replication. Also participates in checkpoint controls that ensure DNA replication is completed before mitosis is initiated.</text>
</comment>
<dbReference type="PIRSF" id="PIRSF001767">
    <property type="entry name" value="Cdc6"/>
    <property type="match status" value="1"/>
</dbReference>
<dbReference type="Gene3D" id="1.10.10.10">
    <property type="entry name" value="Winged helix-like DNA-binding domain superfamily/Winged helix DNA-binding domain"/>
    <property type="match status" value="1"/>
</dbReference>
<dbReference type="RefSeq" id="XP_009047389.1">
    <property type="nucleotide sequence ID" value="XM_009049141.1"/>
</dbReference>
<dbReference type="Proteomes" id="UP000030746">
    <property type="component" value="Unassembled WGS sequence"/>
</dbReference>
<dbReference type="KEGG" id="lgi:LOTGIDRAFT_138836"/>
<keyword evidence="8" id="KW-0547">Nucleotide-binding</keyword>
<evidence type="ECO:0000256" key="9">
    <source>
        <dbReference type="ARBA" id="ARBA00022776"/>
    </source>
</evidence>
<dbReference type="SUPFAM" id="SSF46785">
    <property type="entry name" value="Winged helix' DNA-binding domain"/>
    <property type="match status" value="1"/>
</dbReference>
<dbReference type="InterPro" id="IPR015163">
    <property type="entry name" value="Cdc6_C"/>
</dbReference>
<evidence type="ECO:0000256" key="1">
    <source>
        <dbReference type="ARBA" id="ARBA00004123"/>
    </source>
</evidence>
<dbReference type="FunFam" id="1.10.8.60:FF:000058">
    <property type="entry name" value="Cell division control protein"/>
    <property type="match status" value="1"/>
</dbReference>
<dbReference type="InterPro" id="IPR050311">
    <property type="entry name" value="ORC1/CDC6"/>
</dbReference>
<dbReference type="GO" id="GO:0005524">
    <property type="term" value="F:ATP binding"/>
    <property type="evidence" value="ECO:0007669"/>
    <property type="project" value="UniProtKB-KW"/>
</dbReference>
<dbReference type="Pfam" id="PF00004">
    <property type="entry name" value="AAA"/>
    <property type="match status" value="1"/>
</dbReference>
<dbReference type="SUPFAM" id="SSF52540">
    <property type="entry name" value="P-loop containing nucleoside triphosphate hydrolases"/>
    <property type="match status" value="1"/>
</dbReference>
<reference evidence="21 22" key="1">
    <citation type="journal article" date="2013" name="Nature">
        <title>Insights into bilaterian evolution from three spiralian genomes.</title>
        <authorList>
            <person name="Simakov O."/>
            <person name="Marletaz F."/>
            <person name="Cho S.J."/>
            <person name="Edsinger-Gonzales E."/>
            <person name="Havlak P."/>
            <person name="Hellsten U."/>
            <person name="Kuo D.H."/>
            <person name="Larsson T."/>
            <person name="Lv J."/>
            <person name="Arendt D."/>
            <person name="Savage R."/>
            <person name="Osoegawa K."/>
            <person name="de Jong P."/>
            <person name="Grimwood J."/>
            <person name="Chapman J.A."/>
            <person name="Shapiro H."/>
            <person name="Aerts A."/>
            <person name="Otillar R.P."/>
            <person name="Terry A.Y."/>
            <person name="Boore J.L."/>
            <person name="Grigoriev I.V."/>
            <person name="Lindberg D.R."/>
            <person name="Seaver E.C."/>
            <person name="Weisblat D.A."/>
            <person name="Putnam N.H."/>
            <person name="Rokhsar D.S."/>
        </authorList>
    </citation>
    <scope>NUCLEOTIDE SEQUENCE [LARGE SCALE GENOMIC DNA]</scope>
</reference>
<dbReference type="GO" id="GO:0003688">
    <property type="term" value="F:DNA replication origin binding"/>
    <property type="evidence" value="ECO:0007669"/>
    <property type="project" value="TreeGrafter"/>
</dbReference>
<dbReference type="OMA" id="WPTDEVY"/>
<feature type="non-terminal residue" evidence="21">
    <location>
        <position position="1"/>
    </location>
</feature>
<accession>V4AD35</accession>
<evidence type="ECO:0000256" key="8">
    <source>
        <dbReference type="ARBA" id="ARBA00022741"/>
    </source>
</evidence>
<keyword evidence="10" id="KW-0067">ATP-binding</keyword>
<name>V4AD35_LOTGI</name>
<evidence type="ECO:0000256" key="12">
    <source>
        <dbReference type="ARBA" id="ARBA00023242"/>
    </source>
</evidence>
<dbReference type="CDD" id="cd08768">
    <property type="entry name" value="Cdc6_C"/>
    <property type="match status" value="1"/>
</dbReference>
<keyword evidence="13" id="KW-0131">Cell cycle</keyword>
<evidence type="ECO:0000313" key="21">
    <source>
        <dbReference type="EMBL" id="ESP01899.1"/>
    </source>
</evidence>
<dbReference type="EMBL" id="KB200330">
    <property type="protein sequence ID" value="ESP01899.1"/>
    <property type="molecule type" value="Genomic_DNA"/>
</dbReference>
<proteinExistence type="inferred from homology"/>
<dbReference type="OrthoDB" id="1926878at2759"/>
<evidence type="ECO:0000256" key="17">
    <source>
        <dbReference type="ARBA" id="ARBA00079122"/>
    </source>
</evidence>
<comment type="subunit">
    <text evidence="15">Interacts with PCNA, ORC1, cyclin-CDK. Interacts with HUWE1. Interacts with ANKRD17. Interacts with GRWD1; origin binding of GRWD1 is dependent on CDC6. Interacts with CDT1; are mutually dependent on one another for loading MCM complexes onto chromatin. Interacts with TTC4. Interacts (via Cy motif) with CCNF; the interaction takes place during G2 and M phase. Interacts with CDH1.</text>
</comment>
<dbReference type="InterPro" id="IPR003959">
    <property type="entry name" value="ATPase_AAA_core"/>
</dbReference>
<dbReference type="HOGENOM" id="CLU_012774_3_1_1"/>
<evidence type="ECO:0000313" key="22">
    <source>
        <dbReference type="Proteomes" id="UP000030746"/>
    </source>
</evidence>
<dbReference type="FunFam" id="1.10.10.10:FF:000265">
    <property type="entry name" value="Cell division control protein"/>
    <property type="match status" value="1"/>
</dbReference>
<keyword evidence="4" id="KW-0963">Cytoplasm</keyword>
<protein>
    <recommendedName>
        <fullName evidence="16">Cell division control protein 6 homolog</fullName>
    </recommendedName>
    <alternativeName>
        <fullName evidence="18">CDC6-related protein</fullName>
    </alternativeName>
    <alternativeName>
        <fullName evidence="17">p62(cdc6)</fullName>
    </alternativeName>
</protein>
<dbReference type="PANTHER" id="PTHR10763">
    <property type="entry name" value="CELL DIVISION CONTROL PROTEIN 6-RELATED"/>
    <property type="match status" value="1"/>
</dbReference>
<dbReference type="Pfam" id="PF09079">
    <property type="entry name" value="WHD_Cdc6"/>
    <property type="match status" value="1"/>
</dbReference>
<evidence type="ECO:0000256" key="2">
    <source>
        <dbReference type="ARBA" id="ARBA00004496"/>
    </source>
</evidence>
<dbReference type="SMART" id="SM00382">
    <property type="entry name" value="AAA"/>
    <property type="match status" value="1"/>
</dbReference>
<keyword evidence="5" id="KW-0597">Phosphoprotein</keyword>
<dbReference type="GO" id="GO:0033314">
    <property type="term" value="P:mitotic DNA replication checkpoint signaling"/>
    <property type="evidence" value="ECO:0007669"/>
    <property type="project" value="TreeGrafter"/>
</dbReference>
<evidence type="ECO:0000256" key="11">
    <source>
        <dbReference type="ARBA" id="ARBA00022843"/>
    </source>
</evidence>
<dbReference type="CTD" id="20234113"/>
<evidence type="ECO:0000256" key="10">
    <source>
        <dbReference type="ARBA" id="ARBA00022840"/>
    </source>
</evidence>
<dbReference type="GO" id="GO:0051301">
    <property type="term" value="P:cell division"/>
    <property type="evidence" value="ECO:0007669"/>
    <property type="project" value="UniProtKB-KW"/>
</dbReference>
<dbReference type="GO" id="GO:0005737">
    <property type="term" value="C:cytoplasm"/>
    <property type="evidence" value="ECO:0007669"/>
    <property type="project" value="UniProtKB-SubCell"/>
</dbReference>
<dbReference type="FunFam" id="3.40.50.300:FF:000547">
    <property type="entry name" value="Cell division control protein"/>
    <property type="match status" value="1"/>
</dbReference>
<dbReference type="Pfam" id="PF22606">
    <property type="entry name" value="Cdc6-ORC-like_ATPase_lid"/>
    <property type="match status" value="1"/>
</dbReference>
<dbReference type="InterPro" id="IPR054425">
    <property type="entry name" value="Cdc6_ORC1-like_ATPase_lid"/>
</dbReference>
<dbReference type="GO" id="GO:0006270">
    <property type="term" value="P:DNA replication initiation"/>
    <property type="evidence" value="ECO:0007669"/>
    <property type="project" value="InterPro"/>
</dbReference>
<keyword evidence="22" id="KW-1185">Reference proteome</keyword>
<evidence type="ECO:0000256" key="4">
    <source>
        <dbReference type="ARBA" id="ARBA00022490"/>
    </source>
</evidence>
<evidence type="ECO:0000256" key="3">
    <source>
        <dbReference type="ARBA" id="ARBA00006184"/>
    </source>
</evidence>
<dbReference type="PANTHER" id="PTHR10763:SF26">
    <property type="entry name" value="CELL DIVISION CONTROL PROTEIN 6 HOMOLOG"/>
    <property type="match status" value="1"/>
</dbReference>
<evidence type="ECO:0000256" key="5">
    <source>
        <dbReference type="ARBA" id="ARBA00022553"/>
    </source>
</evidence>
<evidence type="ECO:0000256" key="15">
    <source>
        <dbReference type="ARBA" id="ARBA00062730"/>
    </source>
</evidence>
<dbReference type="InterPro" id="IPR036388">
    <property type="entry name" value="WH-like_DNA-bd_sf"/>
</dbReference>
<dbReference type="SMART" id="SM01074">
    <property type="entry name" value="Cdc6_C"/>
    <property type="match status" value="1"/>
</dbReference>
<evidence type="ECO:0000256" key="18">
    <source>
        <dbReference type="ARBA" id="ARBA00082525"/>
    </source>
</evidence>
<dbReference type="InterPro" id="IPR036390">
    <property type="entry name" value="WH_DNA-bd_sf"/>
</dbReference>
<comment type="similarity">
    <text evidence="3">Belongs to the CDC6/cdc18 family.</text>
</comment>
<dbReference type="GO" id="GO:0005819">
    <property type="term" value="C:spindle"/>
    <property type="evidence" value="ECO:0007669"/>
    <property type="project" value="UniProtKB-ARBA"/>
</dbReference>
<dbReference type="Gene3D" id="3.40.50.300">
    <property type="entry name" value="P-loop containing nucleotide triphosphate hydrolases"/>
    <property type="match status" value="1"/>
</dbReference>
<feature type="domain" description="AAA+ ATPase" evidence="19">
    <location>
        <begin position="38"/>
        <end position="176"/>
    </location>
</feature>
<organism evidence="21 22">
    <name type="scientific">Lottia gigantea</name>
    <name type="common">Giant owl limpet</name>
    <dbReference type="NCBI Taxonomy" id="225164"/>
    <lineage>
        <taxon>Eukaryota</taxon>
        <taxon>Metazoa</taxon>
        <taxon>Spiralia</taxon>
        <taxon>Lophotrochozoa</taxon>
        <taxon>Mollusca</taxon>
        <taxon>Gastropoda</taxon>
        <taxon>Patellogastropoda</taxon>
        <taxon>Lottioidea</taxon>
        <taxon>Lottiidae</taxon>
        <taxon>Lottia</taxon>
    </lineage>
</organism>
<evidence type="ECO:0000256" key="6">
    <source>
        <dbReference type="ARBA" id="ARBA00022618"/>
    </source>
</evidence>
<evidence type="ECO:0000256" key="13">
    <source>
        <dbReference type="ARBA" id="ARBA00023306"/>
    </source>
</evidence>
<dbReference type="InterPro" id="IPR003593">
    <property type="entry name" value="AAA+_ATPase"/>
</dbReference>
<keyword evidence="12" id="KW-0539">Nucleus</keyword>
<dbReference type="CDD" id="cd00009">
    <property type="entry name" value="AAA"/>
    <property type="match status" value="1"/>
</dbReference>
<keyword evidence="7" id="KW-0235">DNA replication</keyword>
<keyword evidence="11" id="KW-0832">Ubl conjugation</keyword>
<dbReference type="InterPro" id="IPR016314">
    <property type="entry name" value="Cdc6/18"/>
</dbReference>
<dbReference type="GeneID" id="20234113"/>
<comment type="subcellular location">
    <subcellularLocation>
        <location evidence="2">Cytoplasm</location>
    </subcellularLocation>
    <subcellularLocation>
        <location evidence="1">Nucleus</location>
    </subcellularLocation>
</comment>
<evidence type="ECO:0000256" key="16">
    <source>
        <dbReference type="ARBA" id="ARBA00069110"/>
    </source>
</evidence>
<feature type="domain" description="Cdc6 C-terminal" evidence="20">
    <location>
        <begin position="304"/>
        <end position="384"/>
    </location>
</feature>